<evidence type="ECO:0000259" key="2">
    <source>
        <dbReference type="PROSITE" id="PS50110"/>
    </source>
</evidence>
<dbReference type="Gene3D" id="2.40.50.1020">
    <property type="entry name" value="LytTr DNA-binding domain"/>
    <property type="match status" value="1"/>
</dbReference>
<dbReference type="GO" id="GO:0000156">
    <property type="term" value="F:phosphorelay response regulator activity"/>
    <property type="evidence" value="ECO:0007669"/>
    <property type="project" value="InterPro"/>
</dbReference>
<dbReference type="InterPro" id="IPR001789">
    <property type="entry name" value="Sig_transdc_resp-reg_receiver"/>
</dbReference>
<comment type="caution">
    <text evidence="4">The sequence shown here is derived from an EMBL/GenBank/DDBJ whole genome shotgun (WGS) entry which is preliminary data.</text>
</comment>
<dbReference type="SUPFAM" id="SSF52172">
    <property type="entry name" value="CheY-like"/>
    <property type="match status" value="1"/>
</dbReference>
<dbReference type="Pfam" id="PF00072">
    <property type="entry name" value="Response_reg"/>
    <property type="match status" value="1"/>
</dbReference>
<feature type="modified residue" description="4-aspartylphosphate" evidence="1">
    <location>
        <position position="58"/>
    </location>
</feature>
<keyword evidence="5" id="KW-1185">Reference proteome</keyword>
<reference evidence="4" key="2">
    <citation type="submission" date="2023-01" db="EMBL/GenBank/DDBJ databases">
        <title>Draft genome sequence of Portibacter lacus strain NBRC 108769.</title>
        <authorList>
            <person name="Sun Q."/>
            <person name="Mori K."/>
        </authorList>
    </citation>
    <scope>NUCLEOTIDE SEQUENCE</scope>
    <source>
        <strain evidence="4">NBRC 108769</strain>
    </source>
</reference>
<feature type="domain" description="Response regulatory" evidence="2">
    <location>
        <begin position="6"/>
        <end position="119"/>
    </location>
</feature>
<dbReference type="SMART" id="SM00850">
    <property type="entry name" value="LytTR"/>
    <property type="match status" value="1"/>
</dbReference>
<evidence type="ECO:0000256" key="1">
    <source>
        <dbReference type="PROSITE-ProRule" id="PRU00169"/>
    </source>
</evidence>
<dbReference type="InterPro" id="IPR011006">
    <property type="entry name" value="CheY-like_superfamily"/>
</dbReference>
<sequence length="247" mass="27687">MKQKLTAVIIDDEEHCVESLQKQLEWSCPHVEVIGTASNVDSGLLLFDSIQPDIAFLDIEMPDGTGFDLISRLSKKDFAIIFTTAYDAFALQAFKVNAIDYILKPIDGEALQNAVSKVVAIPKNQQNEKITSLLANWNAGQSKNKVAFPVSDGLFFAHLSDIIRCESDGAYCHIYLKNKPKLYLSKTLKQVSEMINSDKFIRVHHSHLVNSDFIQKYIRGNGGQVIMDDGISIPVSRSRKDDFLDFM</sequence>
<feature type="domain" description="HTH LytTR-type" evidence="3">
    <location>
        <begin position="148"/>
        <end position="239"/>
    </location>
</feature>
<evidence type="ECO:0000313" key="4">
    <source>
        <dbReference type="EMBL" id="GLR18178.1"/>
    </source>
</evidence>
<dbReference type="PROSITE" id="PS50110">
    <property type="entry name" value="RESPONSE_REGULATORY"/>
    <property type="match status" value="1"/>
</dbReference>
<dbReference type="SMART" id="SM00448">
    <property type="entry name" value="REC"/>
    <property type="match status" value="1"/>
</dbReference>
<keyword evidence="4" id="KW-0238">DNA-binding</keyword>
<organism evidence="4 5">
    <name type="scientific">Portibacter lacus</name>
    <dbReference type="NCBI Taxonomy" id="1099794"/>
    <lineage>
        <taxon>Bacteria</taxon>
        <taxon>Pseudomonadati</taxon>
        <taxon>Bacteroidota</taxon>
        <taxon>Saprospiria</taxon>
        <taxon>Saprospirales</taxon>
        <taxon>Haliscomenobacteraceae</taxon>
        <taxon>Portibacter</taxon>
    </lineage>
</organism>
<dbReference type="InterPro" id="IPR046947">
    <property type="entry name" value="LytR-like"/>
</dbReference>
<dbReference type="Pfam" id="PF04397">
    <property type="entry name" value="LytTR"/>
    <property type="match status" value="1"/>
</dbReference>
<dbReference type="PANTHER" id="PTHR37299:SF1">
    <property type="entry name" value="STAGE 0 SPORULATION PROTEIN A HOMOLOG"/>
    <property type="match status" value="1"/>
</dbReference>
<dbReference type="RefSeq" id="WP_235294392.1">
    <property type="nucleotide sequence ID" value="NZ_BSOH01000015.1"/>
</dbReference>
<reference evidence="4" key="1">
    <citation type="journal article" date="2014" name="Int. J. Syst. Evol. Microbiol.">
        <title>Complete genome sequence of Corynebacterium casei LMG S-19264T (=DSM 44701T), isolated from a smear-ripened cheese.</title>
        <authorList>
            <consortium name="US DOE Joint Genome Institute (JGI-PGF)"/>
            <person name="Walter F."/>
            <person name="Albersmeier A."/>
            <person name="Kalinowski J."/>
            <person name="Ruckert C."/>
        </authorList>
    </citation>
    <scope>NUCLEOTIDE SEQUENCE</scope>
    <source>
        <strain evidence="4">NBRC 108769</strain>
    </source>
</reference>
<evidence type="ECO:0000313" key="5">
    <source>
        <dbReference type="Proteomes" id="UP001156666"/>
    </source>
</evidence>
<dbReference type="InterPro" id="IPR007492">
    <property type="entry name" value="LytTR_DNA-bd_dom"/>
</dbReference>
<dbReference type="GO" id="GO:0003677">
    <property type="term" value="F:DNA binding"/>
    <property type="evidence" value="ECO:0007669"/>
    <property type="project" value="UniProtKB-KW"/>
</dbReference>
<accession>A0AA37WET0</accession>
<dbReference type="Gene3D" id="3.40.50.2300">
    <property type="match status" value="1"/>
</dbReference>
<dbReference type="AlphaFoldDB" id="A0AA37WET0"/>
<keyword evidence="1" id="KW-0597">Phosphoprotein</keyword>
<evidence type="ECO:0000259" key="3">
    <source>
        <dbReference type="PROSITE" id="PS50930"/>
    </source>
</evidence>
<dbReference type="PROSITE" id="PS50930">
    <property type="entry name" value="HTH_LYTTR"/>
    <property type="match status" value="1"/>
</dbReference>
<dbReference type="Proteomes" id="UP001156666">
    <property type="component" value="Unassembled WGS sequence"/>
</dbReference>
<gene>
    <name evidence="4" type="ORF">GCM10007940_27930</name>
</gene>
<name>A0AA37WET0_9BACT</name>
<protein>
    <submittedName>
        <fullName evidence="4">DNA-binding response regulator</fullName>
    </submittedName>
</protein>
<dbReference type="EMBL" id="BSOH01000015">
    <property type="protein sequence ID" value="GLR18178.1"/>
    <property type="molecule type" value="Genomic_DNA"/>
</dbReference>
<proteinExistence type="predicted"/>
<dbReference type="PANTHER" id="PTHR37299">
    <property type="entry name" value="TRANSCRIPTIONAL REGULATOR-RELATED"/>
    <property type="match status" value="1"/>
</dbReference>